<sequence>MPPKRRVKATKTQAITSLKVPPGKFSPNVSSATWALQRMLTCYFLGAVNAVRSPKRRNSAGFPGPKMSRLHPSEPLHMKTRRAVKTASNQDSSGASSSASSGSRRSSLNDISHLDDGHSEIEDEQPTKRNRLSTESGTDSFADQVNVALNGLKAPESSMSEVREMSTGSKVSPKKRRASDGSSGSSGSRANGVLTRTQSDTSEQQQPRRKKRKTTTLTATEADQPPELTDASTAPNSPEQIPEVDSSQNLHHVLPTNGDGPTKSGRRLPGRRRAPHADMNVEVDLRRQLNLKMSYRSLAKIQKNILEELSQRTTTSLDNDPQFHKQCPEYEPLMASLDQHKKSRLVQVDTLRQEKLDQLERVTAAEKRIANEKYIQRFYDLQEDLLLQCFHRAKQLQRESRRNQDGAGTEDEDNILPPARFGFPPLNSDDRVGSKYASRSRAYVESERLLNEEIRRVHFGGSLRHFINEDEDADDAILEVPAPAGFAAFTGPDRAEAIAHQNIKDLLNAANDIENKPVATPVIPNEQADALFMLASISGDVPRSVVLKQEPQSESISSAAIDGPQTSLTVSAKASPTKALQEPAITLMDPSRTKSEHALSTVAQVQGFASQQAAGISSGIQHAKEQPIPTKEIPPRSTHRIMDMLNNDSDMPPSTSRAPPAASVDQTPGDIASNRIIAGQSSASLRSGPFGLPPIMHQHDVQSDRGVPAVHLESISAREPYPSPAISRAWPELTPKSTSHIRPMSYEELRRKDPLHMLRDMLNAKNRPDGRKSEGSANTSRERAQMTAPPLLSRPFSPAGGSDKDQGKESRRPSSAYNASPSTAPMSYQQSPNVAPAYLPRQGSQDAGSSQWERDRRLSGSQAQQPYVGSPQQGKAVPPHRSPFSAHSAPALGQQQLPSLSQTLNSKAPGSQSNTPINFRFAHYDPAPPRPAYQPPPSNYPPTSHATSQPQPPSHYASSYSGPSYQGGYVPPPGSFQAPPPPTTAPNASTPYPPLKIHQYGGQPILPASMAPPPPQSQPPSMTFIGQNSTAPAYSPPQHQAVPQRNPSYDNSAPREGSNERPSDPGSGPIRQPRRPYRSYHAPGSQFRPYNGPQDNARRRGG</sequence>
<feature type="compositionally biased region" description="Low complexity" evidence="1">
    <location>
        <begin position="956"/>
        <end position="969"/>
    </location>
</feature>
<feature type="compositionally biased region" description="Polar residues" evidence="1">
    <location>
        <begin position="194"/>
        <end position="205"/>
    </location>
</feature>
<feature type="compositionally biased region" description="Basic residues" evidence="1">
    <location>
        <begin position="264"/>
        <end position="274"/>
    </location>
</feature>
<feature type="compositionally biased region" description="Polar residues" evidence="1">
    <location>
        <begin position="813"/>
        <end position="833"/>
    </location>
</feature>
<feature type="compositionally biased region" description="Low complexity" evidence="1">
    <location>
        <begin position="92"/>
        <end position="106"/>
    </location>
</feature>
<feature type="region of interest" description="Disordered" evidence="1">
    <location>
        <begin position="613"/>
        <end position="667"/>
    </location>
</feature>
<name>A0AAN6M6G8_9PLEO</name>
<feature type="region of interest" description="Disordered" evidence="1">
    <location>
        <begin position="762"/>
        <end position="1102"/>
    </location>
</feature>
<organism evidence="2 3">
    <name type="scientific">Pseudopithomyces chartarum</name>
    <dbReference type="NCBI Taxonomy" id="1892770"/>
    <lineage>
        <taxon>Eukaryota</taxon>
        <taxon>Fungi</taxon>
        <taxon>Dikarya</taxon>
        <taxon>Ascomycota</taxon>
        <taxon>Pezizomycotina</taxon>
        <taxon>Dothideomycetes</taxon>
        <taxon>Pleosporomycetidae</taxon>
        <taxon>Pleosporales</taxon>
        <taxon>Massarineae</taxon>
        <taxon>Didymosphaeriaceae</taxon>
        <taxon>Pseudopithomyces</taxon>
    </lineage>
</organism>
<keyword evidence="3" id="KW-1185">Reference proteome</keyword>
<accession>A0AAN6M6G8</accession>
<evidence type="ECO:0000313" key="3">
    <source>
        <dbReference type="Proteomes" id="UP001280581"/>
    </source>
</evidence>
<feature type="compositionally biased region" description="Basic and acidic residues" evidence="1">
    <location>
        <begin position="766"/>
        <end position="784"/>
    </location>
</feature>
<reference evidence="2 3" key="1">
    <citation type="submission" date="2021-02" db="EMBL/GenBank/DDBJ databases">
        <title>Genome assembly of Pseudopithomyces chartarum.</title>
        <authorList>
            <person name="Jauregui R."/>
            <person name="Singh J."/>
            <person name="Voisey C."/>
        </authorList>
    </citation>
    <scope>NUCLEOTIDE SEQUENCE [LARGE SCALE GENOMIC DNA]</scope>
    <source>
        <strain evidence="2 3">AGR01</strain>
    </source>
</reference>
<feature type="region of interest" description="Disordered" evidence="1">
    <location>
        <begin position="55"/>
        <end position="274"/>
    </location>
</feature>
<protein>
    <submittedName>
        <fullName evidence="2">Uncharacterized protein</fullName>
    </submittedName>
</protein>
<feature type="compositionally biased region" description="Polar residues" evidence="1">
    <location>
        <begin position="842"/>
        <end position="851"/>
    </location>
</feature>
<feature type="compositionally biased region" description="Low complexity" evidence="1">
    <location>
        <begin position="652"/>
        <end position="663"/>
    </location>
</feature>
<feature type="compositionally biased region" description="Basic and acidic residues" evidence="1">
    <location>
        <begin position="802"/>
        <end position="812"/>
    </location>
</feature>
<evidence type="ECO:0000256" key="1">
    <source>
        <dbReference type="SAM" id="MobiDB-lite"/>
    </source>
</evidence>
<feature type="compositionally biased region" description="Pro residues" evidence="1">
    <location>
        <begin position="926"/>
        <end position="940"/>
    </location>
</feature>
<feature type="compositionally biased region" description="Polar residues" evidence="1">
    <location>
        <begin position="893"/>
        <end position="917"/>
    </location>
</feature>
<feature type="compositionally biased region" description="Polar residues" evidence="1">
    <location>
        <begin position="1024"/>
        <end position="1051"/>
    </location>
</feature>
<dbReference type="AlphaFoldDB" id="A0AAN6M6G8"/>
<feature type="compositionally biased region" description="Polar residues" evidence="1">
    <location>
        <begin position="230"/>
        <end position="250"/>
    </location>
</feature>
<feature type="region of interest" description="Disordered" evidence="1">
    <location>
        <begin position="397"/>
        <end position="434"/>
    </location>
</feature>
<evidence type="ECO:0000313" key="2">
    <source>
        <dbReference type="EMBL" id="KAK3216673.1"/>
    </source>
</evidence>
<feature type="compositionally biased region" description="Polar residues" evidence="1">
    <location>
        <begin position="133"/>
        <end position="143"/>
    </location>
</feature>
<dbReference type="EMBL" id="WVTA01000001">
    <property type="protein sequence ID" value="KAK3216673.1"/>
    <property type="molecule type" value="Genomic_DNA"/>
</dbReference>
<gene>
    <name evidence="2" type="ORF">GRF29_1g597767</name>
</gene>
<proteinExistence type="predicted"/>
<dbReference type="Proteomes" id="UP001280581">
    <property type="component" value="Unassembled WGS sequence"/>
</dbReference>
<comment type="caution">
    <text evidence="2">The sequence shown here is derived from an EMBL/GenBank/DDBJ whole genome shotgun (WGS) entry which is preliminary data.</text>
</comment>
<feature type="compositionally biased region" description="Polar residues" evidence="1">
    <location>
        <begin position="859"/>
        <end position="873"/>
    </location>
</feature>
<feature type="compositionally biased region" description="Pro residues" evidence="1">
    <location>
        <begin position="970"/>
        <end position="984"/>
    </location>
</feature>